<dbReference type="PROSITE" id="PS00028">
    <property type="entry name" value="ZINC_FINGER_C2H2_1"/>
    <property type="match status" value="1"/>
</dbReference>
<feature type="domain" description="C2H2-type" evidence="3">
    <location>
        <begin position="590"/>
        <end position="620"/>
    </location>
</feature>
<organism evidence="4 5">
    <name type="scientific">Patellaria atrata CBS 101060</name>
    <dbReference type="NCBI Taxonomy" id="1346257"/>
    <lineage>
        <taxon>Eukaryota</taxon>
        <taxon>Fungi</taxon>
        <taxon>Dikarya</taxon>
        <taxon>Ascomycota</taxon>
        <taxon>Pezizomycotina</taxon>
        <taxon>Dothideomycetes</taxon>
        <taxon>Dothideomycetes incertae sedis</taxon>
        <taxon>Patellariales</taxon>
        <taxon>Patellariaceae</taxon>
        <taxon>Patellaria</taxon>
    </lineage>
</organism>
<dbReference type="Pfam" id="PF00096">
    <property type="entry name" value="zf-C2H2"/>
    <property type="match status" value="1"/>
</dbReference>
<feature type="compositionally biased region" description="Polar residues" evidence="2">
    <location>
        <begin position="140"/>
        <end position="180"/>
    </location>
</feature>
<dbReference type="EMBL" id="MU006092">
    <property type="protein sequence ID" value="KAF2840852.1"/>
    <property type="molecule type" value="Genomic_DNA"/>
</dbReference>
<feature type="region of interest" description="Disordered" evidence="2">
    <location>
        <begin position="541"/>
        <end position="583"/>
    </location>
</feature>
<feature type="compositionally biased region" description="Polar residues" evidence="2">
    <location>
        <begin position="561"/>
        <end position="581"/>
    </location>
</feature>
<dbReference type="GO" id="GO:0008270">
    <property type="term" value="F:zinc ion binding"/>
    <property type="evidence" value="ECO:0007669"/>
    <property type="project" value="UniProtKB-KW"/>
</dbReference>
<sequence>MLVHLPTSRRQDSLQNINLNSTQQLNHHLPSPPPSASYFNTTSNNPLYTPSAPQYDQKLIEHYLASTASFSAPELAEALYMPGAYDLPQPDIRIQQSTPIPQLPTGFDQSMSQVNESNNTNHWNIYNMSNGQLEARSHQRATSTSSIQSNGSAQYSQGSSNSFAFLANSDHSPPTKTESSYGADEPSGHFSNHHLPTPSHTPTQDTFMASGYQNFAQQNSTFEPKMAAHAAMKHALIDHHAQEEDLPGFSHSSRHSVSSFGGAHSPATPHTTHEDDFDEDGFKVPSNGEIIPSLAMDFWLGKYLLFDEQPDMIRHTFPKLDRTMSDAYQDELYNPNSALPFSQAPKQLKQNPTLLSPFRNVVSERLQAANKARSQSPSTSGSRGVSPFRQNSPLAPQAGTGFGSPNARLATAQQAREFQKAEADAQALRQHMPQTESEPKTISPKDALLEYNESEGDSKMPLFPEDQQFTSGEHYQDATHYDANSEHSYGSMASSRGEAWTTPRRESSSNYSVQSGLPAQFTFVPPSIPGMHGLSFSAQGYRSTSAPVPEQTPEFPAHLTSMESSASDAGAEPSSQGSIPESTVADRGTYTCTYHGCTLRFETPQKLQKHKREGHRQNNNGLQVSNMGTSGSGLGSGMTSAALLARNSQAGPHKCERINPTTGKPCNTVFSRPYDLTRHEDTIHNARKQKVRCALCIEDKTFSRNDALTRHMRVVHPEVDFPGKHRRRGGRD</sequence>
<name>A0A9P4VTE8_9PEZI</name>
<keyword evidence="1" id="KW-0479">Metal-binding</keyword>
<evidence type="ECO:0000256" key="1">
    <source>
        <dbReference type="PROSITE-ProRule" id="PRU00042"/>
    </source>
</evidence>
<dbReference type="Proteomes" id="UP000799429">
    <property type="component" value="Unassembled WGS sequence"/>
</dbReference>
<dbReference type="PANTHER" id="PTHR46179:SF19">
    <property type="entry name" value="C2H2 FINGER DOMAIN TRANSCRIPTION FACTOR (EUROFUNG)-RELATED"/>
    <property type="match status" value="1"/>
</dbReference>
<protein>
    <recommendedName>
        <fullName evidence="3">C2H2-type domain-containing protein</fullName>
    </recommendedName>
</protein>
<gene>
    <name evidence="4" type="ORF">M501DRAFT_930782</name>
</gene>
<feature type="domain" description="C2H2-type" evidence="3">
    <location>
        <begin position="653"/>
        <end position="689"/>
    </location>
</feature>
<feature type="region of interest" description="Disordered" evidence="2">
    <location>
        <begin position="246"/>
        <end position="284"/>
    </location>
</feature>
<evidence type="ECO:0000259" key="3">
    <source>
        <dbReference type="PROSITE" id="PS50157"/>
    </source>
</evidence>
<dbReference type="GO" id="GO:0006357">
    <property type="term" value="P:regulation of transcription by RNA polymerase II"/>
    <property type="evidence" value="ECO:0007669"/>
    <property type="project" value="TreeGrafter"/>
</dbReference>
<feature type="region of interest" description="Disordered" evidence="2">
    <location>
        <begin position="482"/>
        <end position="513"/>
    </location>
</feature>
<evidence type="ECO:0000256" key="2">
    <source>
        <dbReference type="SAM" id="MobiDB-lite"/>
    </source>
</evidence>
<dbReference type="OrthoDB" id="7295497at2759"/>
<dbReference type="InterPro" id="IPR013087">
    <property type="entry name" value="Znf_C2H2_type"/>
</dbReference>
<keyword evidence="5" id="KW-1185">Reference proteome</keyword>
<dbReference type="PANTHER" id="PTHR46179">
    <property type="entry name" value="ZINC FINGER PROTEIN"/>
    <property type="match status" value="1"/>
</dbReference>
<dbReference type="InterPro" id="IPR051061">
    <property type="entry name" value="Zinc_finger_trans_reg"/>
</dbReference>
<feature type="region of interest" description="Disordered" evidence="2">
    <location>
        <begin position="367"/>
        <end position="443"/>
    </location>
</feature>
<feature type="compositionally biased region" description="Polar residues" evidence="2">
    <location>
        <begin position="198"/>
        <end position="207"/>
    </location>
</feature>
<evidence type="ECO:0000313" key="4">
    <source>
        <dbReference type="EMBL" id="KAF2840852.1"/>
    </source>
</evidence>
<proteinExistence type="predicted"/>
<feature type="region of interest" description="Disordered" evidence="2">
    <location>
        <begin position="133"/>
        <end position="207"/>
    </location>
</feature>
<keyword evidence="1" id="KW-0862">Zinc</keyword>
<dbReference type="PROSITE" id="PS50157">
    <property type="entry name" value="ZINC_FINGER_C2H2_2"/>
    <property type="match status" value="2"/>
</dbReference>
<accession>A0A9P4VTE8</accession>
<evidence type="ECO:0000313" key="5">
    <source>
        <dbReference type="Proteomes" id="UP000799429"/>
    </source>
</evidence>
<keyword evidence="1" id="KW-0863">Zinc-finger</keyword>
<dbReference type="AlphaFoldDB" id="A0A9P4VTE8"/>
<dbReference type="Gene3D" id="3.30.160.60">
    <property type="entry name" value="Classic Zinc Finger"/>
    <property type="match status" value="1"/>
</dbReference>
<reference evidence="4" key="1">
    <citation type="journal article" date="2020" name="Stud. Mycol.">
        <title>101 Dothideomycetes genomes: a test case for predicting lifestyles and emergence of pathogens.</title>
        <authorList>
            <person name="Haridas S."/>
            <person name="Albert R."/>
            <person name="Binder M."/>
            <person name="Bloem J."/>
            <person name="Labutti K."/>
            <person name="Salamov A."/>
            <person name="Andreopoulos B."/>
            <person name="Baker S."/>
            <person name="Barry K."/>
            <person name="Bills G."/>
            <person name="Bluhm B."/>
            <person name="Cannon C."/>
            <person name="Castanera R."/>
            <person name="Culley D."/>
            <person name="Daum C."/>
            <person name="Ezra D."/>
            <person name="Gonzalez J."/>
            <person name="Henrissat B."/>
            <person name="Kuo A."/>
            <person name="Liang C."/>
            <person name="Lipzen A."/>
            <person name="Lutzoni F."/>
            <person name="Magnuson J."/>
            <person name="Mondo S."/>
            <person name="Nolan M."/>
            <person name="Ohm R."/>
            <person name="Pangilinan J."/>
            <person name="Park H.-J."/>
            <person name="Ramirez L."/>
            <person name="Alfaro M."/>
            <person name="Sun H."/>
            <person name="Tritt A."/>
            <person name="Yoshinaga Y."/>
            <person name="Zwiers L.-H."/>
            <person name="Turgeon B."/>
            <person name="Goodwin S."/>
            <person name="Spatafora J."/>
            <person name="Crous P."/>
            <person name="Grigoriev I."/>
        </authorList>
    </citation>
    <scope>NUCLEOTIDE SEQUENCE</scope>
    <source>
        <strain evidence="4">CBS 101060</strain>
    </source>
</reference>
<dbReference type="SMART" id="SM00355">
    <property type="entry name" value="ZnF_C2H2"/>
    <property type="match status" value="3"/>
</dbReference>
<feature type="compositionally biased region" description="Polar residues" evidence="2">
    <location>
        <begin position="372"/>
        <end position="394"/>
    </location>
</feature>
<comment type="caution">
    <text evidence="4">The sequence shown here is derived from an EMBL/GenBank/DDBJ whole genome shotgun (WGS) entry which is preliminary data.</text>
</comment>
<dbReference type="GO" id="GO:0005634">
    <property type="term" value="C:nucleus"/>
    <property type="evidence" value="ECO:0007669"/>
    <property type="project" value="TreeGrafter"/>
</dbReference>